<dbReference type="Proteomes" id="UP000030151">
    <property type="component" value="Unassembled WGS sequence"/>
</dbReference>
<sequence>MRYDGTYGKISKNDPPRPRRVGVLERKAKARAISDNIWIYANPDTDDELEDEPPMPDVGKYPRRQIIGQSSHSPSTGRSRRIAEGDQSQALESSSQQQYPSQSFERPHPTLMARGVHDLLPADRSTYDLEVRIRTQEVREIKEKQASISKLRTWVEESISDHLWTTCCNAEDTIRVWYIGLRTSQGTRPIPACIQPLKKSPQDFEAWIKKWREALAYAKIRDVPDVAHSADWLKDVSKAVKDVLPAWGSSFRNGHLAAIRSDTLDYKEVAASLYDEADVQNILKRQPQRVHKGAFGPAFEPDPE</sequence>
<evidence type="ECO:0000313" key="3">
    <source>
        <dbReference type="Proteomes" id="UP000030151"/>
    </source>
</evidence>
<evidence type="ECO:0000313" key="2">
    <source>
        <dbReference type="EMBL" id="EXU95904.1"/>
    </source>
</evidence>
<accession>A0A014PJL5</accession>
<proteinExistence type="predicted"/>
<gene>
    <name evidence="2" type="ORF">X797_011026</name>
</gene>
<feature type="compositionally biased region" description="Acidic residues" evidence="1">
    <location>
        <begin position="44"/>
        <end position="54"/>
    </location>
</feature>
<protein>
    <submittedName>
        <fullName evidence="2">Uncharacterized protein</fullName>
    </submittedName>
</protein>
<feature type="region of interest" description="Disordered" evidence="1">
    <location>
        <begin position="1"/>
        <end position="23"/>
    </location>
</feature>
<evidence type="ECO:0000256" key="1">
    <source>
        <dbReference type="SAM" id="MobiDB-lite"/>
    </source>
</evidence>
<dbReference type="AlphaFoldDB" id="A0A014PJL5"/>
<feature type="region of interest" description="Disordered" evidence="1">
    <location>
        <begin position="39"/>
        <end position="108"/>
    </location>
</feature>
<feature type="compositionally biased region" description="Low complexity" evidence="1">
    <location>
        <begin position="87"/>
        <end position="103"/>
    </location>
</feature>
<name>A0A014PJL5_9HYPO</name>
<comment type="caution">
    <text evidence="2">The sequence shown here is derived from an EMBL/GenBank/DDBJ whole genome shotgun (WGS) entry which is preliminary data.</text>
</comment>
<feature type="compositionally biased region" description="Basic and acidic residues" evidence="1">
    <location>
        <begin position="11"/>
        <end position="23"/>
    </location>
</feature>
<dbReference type="HOGENOM" id="CLU_053170_1_0_1"/>
<reference evidence="2 3" key="1">
    <citation type="submission" date="2014-02" db="EMBL/GenBank/DDBJ databases">
        <title>The genome sequence of the entomopathogenic fungus Metarhizium robertsii ARSEF 2575.</title>
        <authorList>
            <person name="Giuliano Garisto Donzelli B."/>
            <person name="Roe B.A."/>
            <person name="Macmil S.L."/>
            <person name="Krasnoff S.B."/>
            <person name="Gibson D.M."/>
        </authorList>
    </citation>
    <scope>NUCLEOTIDE SEQUENCE [LARGE SCALE GENOMIC DNA]</scope>
    <source>
        <strain evidence="2 3">ARSEF 2575</strain>
    </source>
</reference>
<feature type="compositionally biased region" description="Polar residues" evidence="1">
    <location>
        <begin position="67"/>
        <end position="77"/>
    </location>
</feature>
<dbReference type="EMBL" id="JELW01000061">
    <property type="protein sequence ID" value="EXU95904.1"/>
    <property type="molecule type" value="Genomic_DNA"/>
</dbReference>
<organism evidence="2 3">
    <name type="scientific">Metarhizium robertsii</name>
    <dbReference type="NCBI Taxonomy" id="568076"/>
    <lineage>
        <taxon>Eukaryota</taxon>
        <taxon>Fungi</taxon>
        <taxon>Dikarya</taxon>
        <taxon>Ascomycota</taxon>
        <taxon>Pezizomycotina</taxon>
        <taxon>Sordariomycetes</taxon>
        <taxon>Hypocreomycetidae</taxon>
        <taxon>Hypocreales</taxon>
        <taxon>Clavicipitaceae</taxon>
        <taxon>Metarhizium</taxon>
    </lineage>
</organism>